<keyword evidence="5" id="KW-0963">Cytoplasm</keyword>
<evidence type="ECO:0000259" key="14">
    <source>
        <dbReference type="SMART" id="SM01044"/>
    </source>
</evidence>
<evidence type="ECO:0000256" key="4">
    <source>
        <dbReference type="ARBA" id="ARBA00022448"/>
    </source>
</evidence>
<comment type="similarity">
    <text evidence="3">Belongs to the CASC3 family.</text>
</comment>
<feature type="compositionally biased region" description="Polar residues" evidence="13">
    <location>
        <begin position="245"/>
        <end position="256"/>
    </location>
</feature>
<feature type="compositionally biased region" description="Basic and acidic residues" evidence="13">
    <location>
        <begin position="228"/>
        <end position="238"/>
    </location>
</feature>
<feature type="region of interest" description="Disordered" evidence="13">
    <location>
        <begin position="228"/>
        <end position="256"/>
    </location>
</feature>
<comment type="caution">
    <text evidence="15">The sequence shown here is derived from an EMBL/GenBank/DDBJ whole genome shotgun (WGS) entry which is preliminary data.</text>
</comment>
<keyword evidence="12" id="KW-0539">Nucleus</keyword>
<comment type="subcellular location">
    <subcellularLocation>
        <location evidence="2">Cytoplasm</location>
    </subcellularLocation>
    <subcellularLocation>
        <location evidence="1">Nucleus</location>
    </subcellularLocation>
</comment>
<evidence type="ECO:0000256" key="10">
    <source>
        <dbReference type="ARBA" id="ARBA00023161"/>
    </source>
</evidence>
<feature type="compositionally biased region" description="Basic residues" evidence="13">
    <location>
        <begin position="1"/>
        <end position="15"/>
    </location>
</feature>
<feature type="region of interest" description="Disordered" evidence="13">
    <location>
        <begin position="482"/>
        <end position="520"/>
    </location>
</feature>
<dbReference type="EMBL" id="JBFXLT010000023">
    <property type="protein sequence ID" value="KAL2816312.1"/>
    <property type="molecule type" value="Genomic_DNA"/>
</dbReference>
<feature type="compositionally biased region" description="Polar residues" evidence="13">
    <location>
        <begin position="63"/>
        <end position="72"/>
    </location>
</feature>
<evidence type="ECO:0000256" key="2">
    <source>
        <dbReference type="ARBA" id="ARBA00004496"/>
    </source>
</evidence>
<organism evidence="15 16">
    <name type="scientific">Aspergillus granulosus</name>
    <dbReference type="NCBI Taxonomy" id="176169"/>
    <lineage>
        <taxon>Eukaryota</taxon>
        <taxon>Fungi</taxon>
        <taxon>Dikarya</taxon>
        <taxon>Ascomycota</taxon>
        <taxon>Pezizomycotina</taxon>
        <taxon>Eurotiomycetes</taxon>
        <taxon>Eurotiomycetidae</taxon>
        <taxon>Eurotiales</taxon>
        <taxon>Aspergillaceae</taxon>
        <taxon>Aspergillus</taxon>
        <taxon>Aspergillus subgen. Nidulantes</taxon>
    </lineage>
</organism>
<feature type="compositionally biased region" description="Acidic residues" evidence="13">
    <location>
        <begin position="19"/>
        <end position="35"/>
    </location>
</feature>
<protein>
    <submittedName>
        <fullName evidence="15">CASC3/Barentsz eIF4AIII binding-domain-containing protein</fullName>
    </submittedName>
</protein>
<gene>
    <name evidence="15" type="ORF">BJX63DRAFT_387919</name>
</gene>
<evidence type="ECO:0000313" key="15">
    <source>
        <dbReference type="EMBL" id="KAL2816312.1"/>
    </source>
</evidence>
<evidence type="ECO:0000256" key="13">
    <source>
        <dbReference type="SAM" id="MobiDB-lite"/>
    </source>
</evidence>
<keyword evidence="10" id="KW-0866">Nonsense-mediated mRNA decay</keyword>
<evidence type="ECO:0000256" key="7">
    <source>
        <dbReference type="ARBA" id="ARBA00022816"/>
    </source>
</evidence>
<evidence type="ECO:0000313" key="16">
    <source>
        <dbReference type="Proteomes" id="UP001610334"/>
    </source>
</evidence>
<dbReference type="PANTHER" id="PTHR46837">
    <property type="entry name" value="PROTEIN MLN51 HOMOLOG"/>
    <property type="match status" value="1"/>
</dbReference>
<evidence type="ECO:0000256" key="12">
    <source>
        <dbReference type="ARBA" id="ARBA00023242"/>
    </source>
</evidence>
<reference evidence="15 16" key="1">
    <citation type="submission" date="2024-07" db="EMBL/GenBank/DDBJ databases">
        <title>Section-level genome sequencing and comparative genomics of Aspergillus sections Usti and Cavernicolus.</title>
        <authorList>
            <consortium name="Lawrence Berkeley National Laboratory"/>
            <person name="Nybo J.L."/>
            <person name="Vesth T.C."/>
            <person name="Theobald S."/>
            <person name="Frisvad J.C."/>
            <person name="Larsen T.O."/>
            <person name="Kjaerboelling I."/>
            <person name="Rothschild-Mancinelli K."/>
            <person name="Lyhne E.K."/>
            <person name="Kogle M.E."/>
            <person name="Barry K."/>
            <person name="Clum A."/>
            <person name="Na H."/>
            <person name="Ledsgaard L."/>
            <person name="Lin J."/>
            <person name="Lipzen A."/>
            <person name="Kuo A."/>
            <person name="Riley R."/>
            <person name="Mondo S."/>
            <person name="Labutti K."/>
            <person name="Haridas S."/>
            <person name="Pangalinan J."/>
            <person name="Salamov A.A."/>
            <person name="Simmons B.A."/>
            <person name="Magnuson J.K."/>
            <person name="Chen J."/>
            <person name="Drula E."/>
            <person name="Henrissat B."/>
            <person name="Wiebenga A."/>
            <person name="Lubbers R.J."/>
            <person name="Gomes A.C."/>
            <person name="Makela M.R."/>
            <person name="Stajich J."/>
            <person name="Grigoriev I.V."/>
            <person name="Mortensen U.H."/>
            <person name="De Vries R.P."/>
            <person name="Baker S.E."/>
            <person name="Andersen M.R."/>
        </authorList>
    </citation>
    <scope>NUCLEOTIDE SEQUENCE [LARGE SCALE GENOMIC DNA]</scope>
    <source>
        <strain evidence="15 16">CBS 588.65</strain>
    </source>
</reference>
<feature type="compositionally biased region" description="Basic and acidic residues" evidence="13">
    <location>
        <begin position="145"/>
        <end position="164"/>
    </location>
</feature>
<evidence type="ECO:0000256" key="1">
    <source>
        <dbReference type="ARBA" id="ARBA00004123"/>
    </source>
</evidence>
<feature type="region of interest" description="Disordered" evidence="13">
    <location>
        <begin position="1"/>
        <end position="107"/>
    </location>
</feature>
<keyword evidence="8" id="KW-0810">Translation regulation</keyword>
<feature type="region of interest" description="Disordered" evidence="13">
    <location>
        <begin position="131"/>
        <end position="176"/>
    </location>
</feature>
<dbReference type="Proteomes" id="UP001610334">
    <property type="component" value="Unassembled WGS sequence"/>
</dbReference>
<evidence type="ECO:0000256" key="8">
    <source>
        <dbReference type="ARBA" id="ARBA00022845"/>
    </source>
</evidence>
<dbReference type="SMART" id="SM01044">
    <property type="entry name" value="Btz"/>
    <property type="match status" value="1"/>
</dbReference>
<proteinExistence type="inferred from homology"/>
<keyword evidence="11" id="KW-0508">mRNA splicing</keyword>
<dbReference type="InterPro" id="IPR044796">
    <property type="entry name" value="MLN51_plant"/>
</dbReference>
<accession>A0ABR4HNL5</accession>
<name>A0ABR4HNL5_9EURO</name>
<evidence type="ECO:0000256" key="6">
    <source>
        <dbReference type="ARBA" id="ARBA00022664"/>
    </source>
</evidence>
<dbReference type="InterPro" id="IPR018545">
    <property type="entry name" value="Btz_dom"/>
</dbReference>
<evidence type="ECO:0000256" key="3">
    <source>
        <dbReference type="ARBA" id="ARBA00009548"/>
    </source>
</evidence>
<sequence>MAPRRHNIGASRRRRREDEGEDEGSVDGEVEDDSLSEGSIISQQDEDDADGEGSDESEDDNVSIDNSNNHQANGRVPDGHQGSHRRHSASPRKAALTTTISDTDTMMNGLKIVDDGKGVAEIHFNDLRGELNKAGRTPSAPPTEAAREPLSDRIRREGEKMVNEKEEDPTSVPKRGSFFLHDQRSAELGPNGHKYSKSKTRPYGLIVDGNVRRKPDVTTEGQWTHDLHDTVARDDPPTTRHSHVPTYSNKSVPTTVRTAPSTIPPNRQFGGSIAVGNVSVVVYLPGMDRPVSLPPVLKRQHTLLPQHRPPLRRDKPVRIWIPGAENPQYVFPNPDRSFIFIPRAMRPNQQSYRGRGRGGFFGGRRPSIYASSTYTPSVAMSRRSSFGKPPSQDGYHSPAASVASRHTVVTTENGKPVVRLPPPRPPGAIPAAPVLPIPPATIHPQPQTQTQQPVWRESRPAPIPIHQPRPQKAVSVADIETPATFPLNPPPAQQEQPFHHQVPYGPDAPASYPPPAHTAATPLSQIPERAVHAPPFQVYGFQQPQPYYPGPYQPGAVYYPVAGTAYAPYNNGGAGPGAPFPGGQNVPYMVPGTHTPSEPPSQAGTVAHEEGGTVYYYDASQMYPSSTFGVPPAGGAVGMGGMMTPGTAYYYPQPQGVYYPPQ</sequence>
<feature type="compositionally biased region" description="Acidic residues" evidence="13">
    <location>
        <begin position="44"/>
        <end position="62"/>
    </location>
</feature>
<dbReference type="PANTHER" id="PTHR46837:SF5">
    <property type="entry name" value="PROTEIN MLN51 HOMOLOG"/>
    <property type="match status" value="1"/>
</dbReference>
<dbReference type="Pfam" id="PF09405">
    <property type="entry name" value="Btz"/>
    <property type="match status" value="1"/>
</dbReference>
<evidence type="ECO:0000256" key="9">
    <source>
        <dbReference type="ARBA" id="ARBA00022884"/>
    </source>
</evidence>
<keyword evidence="16" id="KW-1185">Reference proteome</keyword>
<keyword evidence="4" id="KW-0813">Transport</keyword>
<evidence type="ECO:0000256" key="11">
    <source>
        <dbReference type="ARBA" id="ARBA00023187"/>
    </source>
</evidence>
<keyword evidence="6" id="KW-0507">mRNA processing</keyword>
<feature type="region of interest" description="Disordered" evidence="13">
    <location>
        <begin position="380"/>
        <end position="402"/>
    </location>
</feature>
<evidence type="ECO:0000256" key="5">
    <source>
        <dbReference type="ARBA" id="ARBA00022490"/>
    </source>
</evidence>
<keyword evidence="7" id="KW-0509">mRNA transport</keyword>
<keyword evidence="9" id="KW-0694">RNA-binding</keyword>
<feature type="domain" description="Btz" evidence="14">
    <location>
        <begin position="125"/>
        <end position="252"/>
    </location>
</feature>
<feature type="compositionally biased region" description="Polar residues" evidence="13">
    <location>
        <begin position="96"/>
        <end position="106"/>
    </location>
</feature>